<proteinExistence type="predicted"/>
<dbReference type="SUPFAM" id="SSF48403">
    <property type="entry name" value="Ankyrin repeat"/>
    <property type="match status" value="3"/>
</dbReference>
<accession>A0A2A6BIH6</accession>
<gene>
    <name evidence="2" type="primary">WBGene00114218</name>
</gene>
<evidence type="ECO:0000256" key="1">
    <source>
        <dbReference type="SAM" id="MobiDB-lite"/>
    </source>
</evidence>
<dbReference type="EnsemblMetazoa" id="PPA24664.1">
    <property type="protein sequence ID" value="PPA24664.1"/>
    <property type="gene ID" value="WBGene00114218"/>
</dbReference>
<dbReference type="InterPro" id="IPR002110">
    <property type="entry name" value="Ankyrin_rpt"/>
</dbReference>
<keyword evidence="3" id="KW-1185">Reference proteome</keyword>
<dbReference type="PANTHER" id="PTHR24172">
    <property type="entry name" value="ANK_REP_REGION DOMAIN-CONTAINING PROTEIN"/>
    <property type="match status" value="1"/>
</dbReference>
<dbReference type="Pfam" id="PF12796">
    <property type="entry name" value="Ank_2"/>
    <property type="match status" value="2"/>
</dbReference>
<protein>
    <submittedName>
        <fullName evidence="2">Ankyrin repeat-containing protein</fullName>
    </submittedName>
</protein>
<dbReference type="PROSITE" id="PS50088">
    <property type="entry name" value="ANK_REPEAT"/>
    <property type="match status" value="5"/>
</dbReference>
<dbReference type="InterPro" id="IPR036770">
    <property type="entry name" value="Ankyrin_rpt-contain_sf"/>
</dbReference>
<dbReference type="Proteomes" id="UP000005239">
    <property type="component" value="Unassembled WGS sequence"/>
</dbReference>
<dbReference type="PANTHER" id="PTHR24172:SF4">
    <property type="entry name" value="ANK_REP_REGION DOMAIN-CONTAINING PROTEIN"/>
    <property type="match status" value="1"/>
</dbReference>
<dbReference type="SMART" id="SM00248">
    <property type="entry name" value="ANK"/>
    <property type="match status" value="12"/>
</dbReference>
<dbReference type="Gene3D" id="1.25.40.20">
    <property type="entry name" value="Ankyrin repeat-containing domain"/>
    <property type="match status" value="6"/>
</dbReference>
<dbReference type="PROSITE" id="PS50297">
    <property type="entry name" value="ANK_REP_REGION"/>
    <property type="match status" value="3"/>
</dbReference>
<feature type="region of interest" description="Disordered" evidence="1">
    <location>
        <begin position="76"/>
        <end position="171"/>
    </location>
</feature>
<evidence type="ECO:0000313" key="2">
    <source>
        <dbReference type="EnsemblMetazoa" id="PPA24664.1"/>
    </source>
</evidence>
<evidence type="ECO:0000313" key="3">
    <source>
        <dbReference type="Proteomes" id="UP000005239"/>
    </source>
</evidence>
<reference evidence="3" key="1">
    <citation type="journal article" date="2008" name="Nat. Genet.">
        <title>The Pristionchus pacificus genome provides a unique perspective on nematode lifestyle and parasitism.</title>
        <authorList>
            <person name="Dieterich C."/>
            <person name="Clifton S.W."/>
            <person name="Schuster L.N."/>
            <person name="Chinwalla A."/>
            <person name="Delehaunty K."/>
            <person name="Dinkelacker I."/>
            <person name="Fulton L."/>
            <person name="Fulton R."/>
            <person name="Godfrey J."/>
            <person name="Minx P."/>
            <person name="Mitreva M."/>
            <person name="Roeseler W."/>
            <person name="Tian H."/>
            <person name="Witte H."/>
            <person name="Yang S.P."/>
            <person name="Wilson R.K."/>
            <person name="Sommer R.J."/>
        </authorList>
    </citation>
    <scope>NUCLEOTIDE SEQUENCE [LARGE SCALE GENOMIC DNA]</scope>
    <source>
        <strain evidence="3">PS312</strain>
    </source>
</reference>
<accession>A0A8R1UGT9</accession>
<feature type="region of interest" description="Disordered" evidence="1">
    <location>
        <begin position="1331"/>
        <end position="1359"/>
    </location>
</feature>
<sequence length="1394" mass="156615">MDRVLMKSADYRCNDVVWKAGRKAMLSSSLKGNPPSISFLPRLLPSLPSEVPMELDPLRCTMDALVFTFNLCNIQPSPSRGEDTRLPPLVQSQQQRPRRRTVAFGSGVPRAVGGAGRAGAGDRPTRGGRAMGADQAPAAPPLSAHGRQLSLERRAAQPPRTPPRVPKMMLPGPSSLPNIPPPPLRIPVYADDGQRLLEAIYRGDRERAQLLISVRTLRARHPRTGCGPLHFTVIFNQYEIFETLLKYPLDTGLQDRMGRTAMHYAAAIGKGLEGNGEFYRAMGGQVGSESGDVHLLPIEEARKKKHKSVEEKREVFNPYKSFSSQKSEERRLRPNGSVHHEPFFDGSITDHEGFSPYDVYRDHNLIRMQRVRTANKYPIVMQTPLFSLEDLPTMEQKMLEGDENFIFFDDDDPSATEIKSVLSNLQNRVIAIWEALREGDNRTVKHLIDSKRMALCREPGSGMTPLHVAYLLDKKELIKYLLYICPEAADIRDKENRLPEECAPSHDEKRKFLARRVSTWVSMTIDRASSDGSVKGAVTKKDSVEIAADMRDVDEDVLNRVHAIDPLDRSYFSVLEDIQIEGKADQITRIIKRNVGNDRLLRFVSDFRSIQHRLVRAVDCIERGDDKALASVIDEDVIRARDTRGIRILTIAVLREKHEICETIASAHPHLLNLQDAHGRTALHYASIQGNAIYDSLVDLGASRDIKDEDGYSPAVYREKPSLMVRTLIPSSIPSSSPIMLQNSISTDEEQFDPDAPSDEEIDEWVALGEVNRLEQLVLDGRGHLLREKATVNLASQEFLKGLSQYQTKIDAIHKAVEDGDVRRVKSLIDRPQFATARDSYGLTPLHKGLLHGQTNTVRYLLAKYPQCVNATDHAGRTALHYAAADPNGEHMIKVLQKAGGDAFIPDKHGHTPFYYRTHGQRLNVRMMKDNAVMSQLIGGQLNRILLQDLEEDIYDWIHTGNIGKLEELVLTGYADLLLGRNHEVEDADSIGFLEVLPQYQAKIQAIHKNVESGNLRAVKLLTDRKKLALCRDSRGLSPLHKAIVFERTDIAKYLIRNYPQSVNAMDQKKRTPLHYAAALRDNGYLYKVMRKSGADPNIYDCNGRPAKHYLKHPGEIDLSSMRMDTKTALKQVLHNRVAPSYLESSIQQWIRDGMVAKLEQLVLSGCGDMLAGRTSTNTETAAFLETMPDVMSKIENIHRAIREGDLVRVKESMTSKKLAIARDRHGCTPLHAAVVHEQTDILRYIAANFPSVLNAPDYNKRTPVHYAAAARDGGHYQKILGRAGADPNATDNEGRTPDYYRRNAVLDLKMIKEREDDYETQMLSEELMNENGGGEAESVGTPDSEIASSDLDSARNREIDEEDEVLLRRPADPIGFISDWLHKYHAEIPRRNI</sequence>
<reference evidence="2" key="2">
    <citation type="submission" date="2022-06" db="UniProtKB">
        <authorList>
            <consortium name="EnsemblMetazoa"/>
        </authorList>
    </citation>
    <scope>IDENTIFICATION</scope>
    <source>
        <strain evidence="2">PS312</strain>
    </source>
</reference>
<dbReference type="Pfam" id="PF13637">
    <property type="entry name" value="Ank_4"/>
    <property type="match status" value="1"/>
</dbReference>
<name>A0A2A6BIH6_PRIPA</name>
<organism evidence="2 3">
    <name type="scientific">Pristionchus pacificus</name>
    <name type="common">Parasitic nematode worm</name>
    <dbReference type="NCBI Taxonomy" id="54126"/>
    <lineage>
        <taxon>Eukaryota</taxon>
        <taxon>Metazoa</taxon>
        <taxon>Ecdysozoa</taxon>
        <taxon>Nematoda</taxon>
        <taxon>Chromadorea</taxon>
        <taxon>Rhabditida</taxon>
        <taxon>Rhabditina</taxon>
        <taxon>Diplogasteromorpha</taxon>
        <taxon>Diplogasteroidea</taxon>
        <taxon>Neodiplogasteridae</taxon>
        <taxon>Pristionchus</taxon>
    </lineage>
</organism>